<dbReference type="InterPro" id="IPR050241">
    <property type="entry name" value="NAD-cap_RNA_hydrolase_NudC"/>
</dbReference>
<reference evidence="12 13" key="1">
    <citation type="submission" date="2013-08" db="EMBL/GenBank/DDBJ databases">
        <title>Genome sequencing of Cellulomonas carbonis T26.</title>
        <authorList>
            <person name="Chen F."/>
            <person name="Li Y."/>
            <person name="Wang G."/>
        </authorList>
    </citation>
    <scope>NUCLEOTIDE SEQUENCE [LARGE SCALE GENOMIC DNA]</scope>
    <source>
        <strain evidence="12 13">T26</strain>
    </source>
</reference>
<dbReference type="GO" id="GO:0035529">
    <property type="term" value="F:NADH pyrophosphatase activity"/>
    <property type="evidence" value="ECO:0007669"/>
    <property type="project" value="TreeGrafter"/>
</dbReference>
<dbReference type="Gene3D" id="3.90.79.20">
    <property type="match status" value="1"/>
</dbReference>
<evidence type="ECO:0000256" key="8">
    <source>
        <dbReference type="ARBA" id="ARBA00023027"/>
    </source>
</evidence>
<sequence length="324" mass="34548">MTVVDWTRLPLARGTVDRAAHRRADPRTLVDGWADSSTRLVLVRDGRLAVHADDAGTRLATPAPQDVPHLAPGRAPDGTVRVFLGVGADGGAVHALVLPDTAGDVDIEGVPTGPADPPGVIWSTLRDVGHLLDDEGALLGATAVGLAAWHERHPRCPRCGARTEPATSGWTRRCTADGSEHYPRTDPAVIMAVVDDDDRLLLGHATHWPARRFSTLAGFVEPGESVEAAVRREVQEEVGLPVGEVTYQGSQPWPFPASLMLACTARATATRITVDHDELADARWFTRDELAAAVDAGDVLLPMRTSVARALIEQWFGGPLGPSD</sequence>
<dbReference type="EMBL" id="AXCY01000001">
    <property type="protein sequence ID" value="KGM12804.1"/>
    <property type="molecule type" value="Genomic_DNA"/>
</dbReference>
<evidence type="ECO:0000313" key="12">
    <source>
        <dbReference type="EMBL" id="KGM12804.1"/>
    </source>
</evidence>
<dbReference type="InterPro" id="IPR020084">
    <property type="entry name" value="NUDIX_hydrolase_CS"/>
</dbReference>
<evidence type="ECO:0000256" key="10">
    <source>
        <dbReference type="SAM" id="MobiDB-lite"/>
    </source>
</evidence>
<reference evidence="12 13" key="2">
    <citation type="journal article" date="2015" name="Stand. Genomic Sci.">
        <title>Draft genome sequence of Cellulomonas carbonis T26(T) and comparative analysis of six Cellulomonas genomes.</title>
        <authorList>
            <person name="Zhuang W."/>
            <person name="Zhang S."/>
            <person name="Xia X."/>
            <person name="Wang G."/>
        </authorList>
    </citation>
    <scope>NUCLEOTIDE SEQUENCE [LARGE SCALE GENOMIC DNA]</scope>
    <source>
        <strain evidence="12 13">T26</strain>
    </source>
</reference>
<dbReference type="Pfam" id="PF09296">
    <property type="entry name" value="NUDIX-like"/>
    <property type="match status" value="1"/>
</dbReference>
<dbReference type="InterPro" id="IPR049734">
    <property type="entry name" value="NudC-like_C"/>
</dbReference>
<dbReference type="SUPFAM" id="SSF55811">
    <property type="entry name" value="Nudix"/>
    <property type="match status" value="1"/>
</dbReference>
<keyword evidence="13" id="KW-1185">Reference proteome</keyword>
<comment type="catalytic activity">
    <reaction evidence="9">
        <text>a 5'-end NAD(+)-phospho-ribonucleoside in mRNA + H2O = a 5'-end phospho-adenosine-phospho-ribonucleoside in mRNA + beta-nicotinamide D-ribonucleotide + 2 H(+)</text>
        <dbReference type="Rhea" id="RHEA:60876"/>
        <dbReference type="Rhea" id="RHEA-COMP:15698"/>
        <dbReference type="Rhea" id="RHEA-COMP:15719"/>
        <dbReference type="ChEBI" id="CHEBI:14649"/>
        <dbReference type="ChEBI" id="CHEBI:15377"/>
        <dbReference type="ChEBI" id="CHEBI:15378"/>
        <dbReference type="ChEBI" id="CHEBI:144029"/>
        <dbReference type="ChEBI" id="CHEBI:144051"/>
    </reaction>
    <physiologicalReaction direction="left-to-right" evidence="9">
        <dbReference type="Rhea" id="RHEA:60877"/>
    </physiologicalReaction>
</comment>
<evidence type="ECO:0000256" key="9">
    <source>
        <dbReference type="ARBA" id="ARBA00023679"/>
    </source>
</evidence>
<dbReference type="GO" id="GO:0005829">
    <property type="term" value="C:cytosol"/>
    <property type="evidence" value="ECO:0007669"/>
    <property type="project" value="TreeGrafter"/>
</dbReference>
<dbReference type="Proteomes" id="UP000029839">
    <property type="component" value="Unassembled WGS sequence"/>
</dbReference>
<feature type="region of interest" description="Disordered" evidence="10">
    <location>
        <begin position="158"/>
        <end position="178"/>
    </location>
</feature>
<dbReference type="CDD" id="cd03429">
    <property type="entry name" value="NUDIX_NADH_pyrophosphatase_Nudt13"/>
    <property type="match status" value="1"/>
</dbReference>
<proteinExistence type="inferred from homology"/>
<comment type="caution">
    <text evidence="12">The sequence shown here is derived from an EMBL/GenBank/DDBJ whole genome shotgun (WGS) entry which is preliminary data.</text>
</comment>
<keyword evidence="8" id="KW-0520">NAD</keyword>
<keyword evidence="7" id="KW-0460">Magnesium</keyword>
<name>A0A0A0C081_9CELL</name>
<dbReference type="GO" id="GO:0006742">
    <property type="term" value="P:NADP+ catabolic process"/>
    <property type="evidence" value="ECO:0007669"/>
    <property type="project" value="TreeGrafter"/>
</dbReference>
<dbReference type="Pfam" id="PF00293">
    <property type="entry name" value="NUDIX"/>
    <property type="match status" value="1"/>
</dbReference>
<comment type="cofactor">
    <cofactor evidence="1">
        <name>Mg(2+)</name>
        <dbReference type="ChEBI" id="CHEBI:18420"/>
    </cofactor>
</comment>
<evidence type="ECO:0000256" key="7">
    <source>
        <dbReference type="ARBA" id="ARBA00022842"/>
    </source>
</evidence>
<dbReference type="PANTHER" id="PTHR42904">
    <property type="entry name" value="NUDIX HYDROLASE, NUDC SUBFAMILY"/>
    <property type="match status" value="1"/>
</dbReference>
<dbReference type="GO" id="GO:0019677">
    <property type="term" value="P:NAD+ catabolic process"/>
    <property type="evidence" value="ECO:0007669"/>
    <property type="project" value="TreeGrafter"/>
</dbReference>
<dbReference type="InterPro" id="IPR000086">
    <property type="entry name" value="NUDIX_hydrolase_dom"/>
</dbReference>
<evidence type="ECO:0000256" key="5">
    <source>
        <dbReference type="ARBA" id="ARBA00022723"/>
    </source>
</evidence>
<keyword evidence="5" id="KW-0479">Metal-binding</keyword>
<dbReference type="AlphaFoldDB" id="A0A0A0C081"/>
<dbReference type="Gene3D" id="3.90.79.10">
    <property type="entry name" value="Nucleoside Triphosphate Pyrophosphohydrolase"/>
    <property type="match status" value="1"/>
</dbReference>
<comment type="similarity">
    <text evidence="3">Belongs to the Nudix hydrolase family. NudC subfamily.</text>
</comment>
<comment type="cofactor">
    <cofactor evidence="2">
        <name>Zn(2+)</name>
        <dbReference type="ChEBI" id="CHEBI:29105"/>
    </cofactor>
</comment>
<dbReference type="OrthoDB" id="9791656at2"/>
<organism evidence="12 13">
    <name type="scientific">Cellulomonas carbonis T26</name>
    <dbReference type="NCBI Taxonomy" id="947969"/>
    <lineage>
        <taxon>Bacteria</taxon>
        <taxon>Bacillati</taxon>
        <taxon>Actinomycetota</taxon>
        <taxon>Actinomycetes</taxon>
        <taxon>Micrococcales</taxon>
        <taxon>Cellulomonadaceae</taxon>
        <taxon>Cellulomonas</taxon>
    </lineage>
</organism>
<dbReference type="Pfam" id="PF09297">
    <property type="entry name" value="Zn_ribbon_NUD"/>
    <property type="match status" value="1"/>
</dbReference>
<dbReference type="PANTHER" id="PTHR42904:SF6">
    <property type="entry name" value="NAD-CAPPED RNA HYDROLASE NUDT12"/>
    <property type="match status" value="1"/>
</dbReference>
<feature type="domain" description="Nudix hydrolase" evidence="11">
    <location>
        <begin position="183"/>
        <end position="307"/>
    </location>
</feature>
<protein>
    <recommendedName>
        <fullName evidence="4">NAD(+) diphosphatase</fullName>
        <ecNumber evidence="4">3.6.1.22</ecNumber>
    </recommendedName>
</protein>
<accession>A0A0A0C081</accession>
<dbReference type="PROSITE" id="PS51462">
    <property type="entry name" value="NUDIX"/>
    <property type="match status" value="1"/>
</dbReference>
<keyword evidence="6 12" id="KW-0378">Hydrolase</keyword>
<evidence type="ECO:0000256" key="2">
    <source>
        <dbReference type="ARBA" id="ARBA00001947"/>
    </source>
</evidence>
<evidence type="ECO:0000256" key="1">
    <source>
        <dbReference type="ARBA" id="ARBA00001946"/>
    </source>
</evidence>
<dbReference type="InterPro" id="IPR015376">
    <property type="entry name" value="Znr_NADH_PPase"/>
</dbReference>
<evidence type="ECO:0000256" key="6">
    <source>
        <dbReference type="ARBA" id="ARBA00022801"/>
    </source>
</evidence>
<evidence type="ECO:0000313" key="13">
    <source>
        <dbReference type="Proteomes" id="UP000029839"/>
    </source>
</evidence>
<evidence type="ECO:0000256" key="4">
    <source>
        <dbReference type="ARBA" id="ARBA00012381"/>
    </source>
</evidence>
<dbReference type="NCBIfam" id="NF001299">
    <property type="entry name" value="PRK00241.1"/>
    <property type="match status" value="1"/>
</dbReference>
<gene>
    <name evidence="12" type="ORF">N868_00650</name>
</gene>
<dbReference type="InterPro" id="IPR015797">
    <property type="entry name" value="NUDIX_hydrolase-like_dom_sf"/>
</dbReference>
<dbReference type="EC" id="3.6.1.22" evidence="4"/>
<evidence type="ECO:0000256" key="3">
    <source>
        <dbReference type="ARBA" id="ARBA00009595"/>
    </source>
</evidence>
<dbReference type="GO" id="GO:0046872">
    <property type="term" value="F:metal ion binding"/>
    <property type="evidence" value="ECO:0007669"/>
    <property type="project" value="UniProtKB-KW"/>
</dbReference>
<dbReference type="InterPro" id="IPR015375">
    <property type="entry name" value="NADH_PPase-like_N"/>
</dbReference>
<evidence type="ECO:0000259" key="11">
    <source>
        <dbReference type="PROSITE" id="PS51462"/>
    </source>
</evidence>
<dbReference type="PROSITE" id="PS00893">
    <property type="entry name" value="NUDIX_BOX"/>
    <property type="match status" value="1"/>
</dbReference>